<dbReference type="InterPro" id="IPR000160">
    <property type="entry name" value="GGDEF_dom"/>
</dbReference>
<dbReference type="InterPro" id="IPR001633">
    <property type="entry name" value="EAL_dom"/>
</dbReference>
<dbReference type="SUPFAM" id="SSF52172">
    <property type="entry name" value="CheY-like"/>
    <property type="match status" value="2"/>
</dbReference>
<dbReference type="PANTHER" id="PTHR44757:SF2">
    <property type="entry name" value="BIOFILM ARCHITECTURE MAINTENANCE PROTEIN MBAA"/>
    <property type="match status" value="1"/>
</dbReference>
<dbReference type="Pfam" id="PF00990">
    <property type="entry name" value="GGDEF"/>
    <property type="match status" value="1"/>
</dbReference>
<dbReference type="SMART" id="SM00052">
    <property type="entry name" value="EAL"/>
    <property type="match status" value="1"/>
</dbReference>
<feature type="domain" description="Response regulatory" evidence="2">
    <location>
        <begin position="172"/>
        <end position="289"/>
    </location>
</feature>
<dbReference type="InterPro" id="IPR001789">
    <property type="entry name" value="Sig_transdc_resp-reg_receiver"/>
</dbReference>
<dbReference type="CDD" id="cd01949">
    <property type="entry name" value="GGDEF"/>
    <property type="match status" value="1"/>
</dbReference>
<dbReference type="AlphaFoldDB" id="A0A167GTK7"/>
<evidence type="ECO:0000259" key="4">
    <source>
        <dbReference type="PROSITE" id="PS50887"/>
    </source>
</evidence>
<dbReference type="SUPFAM" id="SSF55073">
    <property type="entry name" value="Nucleotide cyclase"/>
    <property type="match status" value="1"/>
</dbReference>
<dbReference type="Gene3D" id="3.20.20.450">
    <property type="entry name" value="EAL domain"/>
    <property type="match status" value="1"/>
</dbReference>
<feature type="domain" description="Response regulatory" evidence="2">
    <location>
        <begin position="26"/>
        <end position="150"/>
    </location>
</feature>
<dbReference type="NCBIfam" id="TIGR00254">
    <property type="entry name" value="GGDEF"/>
    <property type="match status" value="1"/>
</dbReference>
<name>A0A167GTK7_9GAMM</name>
<evidence type="ECO:0000313" key="6">
    <source>
        <dbReference type="Proteomes" id="UP000076830"/>
    </source>
</evidence>
<dbReference type="PROSITE" id="PS50887">
    <property type="entry name" value="GGDEF"/>
    <property type="match status" value="1"/>
</dbReference>
<dbReference type="InterPro" id="IPR029787">
    <property type="entry name" value="Nucleotide_cyclase"/>
</dbReference>
<dbReference type="SMART" id="SM00267">
    <property type="entry name" value="GGDEF"/>
    <property type="match status" value="1"/>
</dbReference>
<dbReference type="PROSITE" id="PS50883">
    <property type="entry name" value="EAL"/>
    <property type="match status" value="1"/>
</dbReference>
<dbReference type="Pfam" id="PF00563">
    <property type="entry name" value="EAL"/>
    <property type="match status" value="1"/>
</dbReference>
<reference evidence="5 6" key="1">
    <citation type="submission" date="2016-04" db="EMBL/GenBank/DDBJ databases">
        <title>Complete genome sequence of Dokdonella koreensis DS-123T.</title>
        <authorList>
            <person name="Kim J.F."/>
            <person name="Lee H."/>
            <person name="Kwak M.-J."/>
        </authorList>
    </citation>
    <scope>NUCLEOTIDE SEQUENCE [LARGE SCALE GENOMIC DNA]</scope>
    <source>
        <strain evidence="5 6">DS-123</strain>
    </source>
</reference>
<sequence>MNDKAGRTSLGGSRFDVAGASGRPLEILLVEDNPGDVRLVAEALRQARLLTHLRVADSGDSALVQLRGDAGVQRPAPDLILLDLNLPGLSGHELLGLLKSDARLARIPVVVLTSSDDDEDIRRAYDAHANCYVRKPVEFDQLLQVLQTVGNFWLSVVSLPEGVSPGRLQAPSLLLVEDNPGDARFVRELLRDAIGPELRIDVVDRLRGAIEAVRDRRYTAILLDPGLPDSQGLDTVSALHRVTPLTPLVVLSGHGDEDVALRAIQLGAQDYVVKGELQGPALLRTLRYAIERKLVQERLDYLASHDGVTGLPNRQVFLANLSQIVAGCHRSGGDAAVVSIGLSGVGLVNQIHGHEIGDQVVAAAVLRIREVLPDGMLLACTGSAEYSAILTDRGAIMDTPRIAEDLLARIREPCQVADQKFYLGANVGMSMYSIDADEAAPLLKCAETALYQAKTTSGGTFQFYSAQMNATARRRLMLERDLRHALDRGEFELYYQPVVDTASQQLVGAEALLRWRHPERGLLAPDHFLDIVEQSGLIVPIGAWVMEAACRAVGYWNSFAGRPLKVSVNVSAHQLGGSALIDVIDRALRENQVPASALTIELTENIMHSEQSRHLLLGLRERGISVALDDFGIGFSSLAYLRRFPVDVLKIDRSFMTQVPGDARDAAIVRAIIVMARTLGLLVVAEGVETEPQREFLREEACDQMQGYLLARPMDAAAFAASVAASVEPDPAVHYP</sequence>
<dbReference type="InterPro" id="IPR035919">
    <property type="entry name" value="EAL_sf"/>
</dbReference>
<gene>
    <name evidence="5" type="ORF">I596_1537</name>
</gene>
<dbReference type="EMBL" id="CP015249">
    <property type="protein sequence ID" value="ANB17562.1"/>
    <property type="molecule type" value="Genomic_DNA"/>
</dbReference>
<evidence type="ECO:0000259" key="2">
    <source>
        <dbReference type="PROSITE" id="PS50110"/>
    </source>
</evidence>
<dbReference type="STRING" id="1300342.I596_1537"/>
<dbReference type="GO" id="GO:0000160">
    <property type="term" value="P:phosphorelay signal transduction system"/>
    <property type="evidence" value="ECO:0007669"/>
    <property type="project" value="InterPro"/>
</dbReference>
<evidence type="ECO:0000256" key="1">
    <source>
        <dbReference type="PROSITE-ProRule" id="PRU00169"/>
    </source>
</evidence>
<dbReference type="CDD" id="cd17557">
    <property type="entry name" value="REC_Rcp-like"/>
    <property type="match status" value="1"/>
</dbReference>
<feature type="domain" description="EAL" evidence="3">
    <location>
        <begin position="475"/>
        <end position="727"/>
    </location>
</feature>
<dbReference type="CDD" id="cd01948">
    <property type="entry name" value="EAL"/>
    <property type="match status" value="1"/>
</dbReference>
<feature type="modified residue" description="4-aspartylphosphate" evidence="1">
    <location>
        <position position="83"/>
    </location>
</feature>
<dbReference type="PANTHER" id="PTHR44757">
    <property type="entry name" value="DIGUANYLATE CYCLASE DGCP"/>
    <property type="match status" value="1"/>
</dbReference>
<evidence type="ECO:0000313" key="5">
    <source>
        <dbReference type="EMBL" id="ANB17562.1"/>
    </source>
</evidence>
<proteinExistence type="predicted"/>
<organism evidence="5 6">
    <name type="scientific">Dokdonella koreensis DS-123</name>
    <dbReference type="NCBI Taxonomy" id="1300342"/>
    <lineage>
        <taxon>Bacteria</taxon>
        <taxon>Pseudomonadati</taxon>
        <taxon>Pseudomonadota</taxon>
        <taxon>Gammaproteobacteria</taxon>
        <taxon>Lysobacterales</taxon>
        <taxon>Rhodanobacteraceae</taxon>
        <taxon>Dokdonella</taxon>
    </lineage>
</organism>
<dbReference type="Gene3D" id="3.40.50.2300">
    <property type="match status" value="2"/>
</dbReference>
<dbReference type="CDD" id="cd00156">
    <property type="entry name" value="REC"/>
    <property type="match status" value="1"/>
</dbReference>
<protein>
    <submittedName>
        <fullName evidence="5">Response regulator receiver modulated diguanylate cyclase/phosphodiesterase</fullName>
    </submittedName>
</protein>
<evidence type="ECO:0000259" key="3">
    <source>
        <dbReference type="PROSITE" id="PS50883"/>
    </source>
</evidence>
<keyword evidence="6" id="KW-1185">Reference proteome</keyword>
<dbReference type="Proteomes" id="UP000076830">
    <property type="component" value="Chromosome"/>
</dbReference>
<accession>A0A167GTK7</accession>
<dbReference type="KEGG" id="dko:I596_1537"/>
<dbReference type="PROSITE" id="PS50110">
    <property type="entry name" value="RESPONSE_REGULATORY"/>
    <property type="match status" value="2"/>
</dbReference>
<feature type="domain" description="GGDEF" evidence="4">
    <location>
        <begin position="333"/>
        <end position="466"/>
    </location>
</feature>
<keyword evidence="1" id="KW-0597">Phosphoprotein</keyword>
<dbReference type="InterPro" id="IPR052155">
    <property type="entry name" value="Biofilm_reg_signaling"/>
</dbReference>
<dbReference type="InterPro" id="IPR043128">
    <property type="entry name" value="Rev_trsase/Diguanyl_cyclase"/>
</dbReference>
<dbReference type="SUPFAM" id="SSF141868">
    <property type="entry name" value="EAL domain-like"/>
    <property type="match status" value="1"/>
</dbReference>
<dbReference type="InterPro" id="IPR011006">
    <property type="entry name" value="CheY-like_superfamily"/>
</dbReference>
<dbReference type="SMART" id="SM00448">
    <property type="entry name" value="REC"/>
    <property type="match status" value="2"/>
</dbReference>
<dbReference type="Pfam" id="PF00072">
    <property type="entry name" value="Response_reg"/>
    <property type="match status" value="2"/>
</dbReference>
<dbReference type="RefSeq" id="WP_067645856.1">
    <property type="nucleotide sequence ID" value="NZ_CP015249.1"/>
</dbReference>
<feature type="modified residue" description="4-aspartylphosphate" evidence="1">
    <location>
        <position position="224"/>
    </location>
</feature>
<dbReference type="Gene3D" id="3.30.70.270">
    <property type="match status" value="1"/>
</dbReference>